<protein>
    <recommendedName>
        <fullName evidence="3">Bacterial sugar transferase domain-containing protein</fullName>
    </recommendedName>
</protein>
<evidence type="ECO:0000256" key="1">
    <source>
        <dbReference type="ARBA" id="ARBA00006464"/>
    </source>
</evidence>
<dbReference type="InterPro" id="IPR003362">
    <property type="entry name" value="Bact_transf"/>
</dbReference>
<evidence type="ECO:0000259" key="3">
    <source>
        <dbReference type="Pfam" id="PF02397"/>
    </source>
</evidence>
<proteinExistence type="inferred from homology"/>
<keyword evidence="2" id="KW-0472">Membrane</keyword>
<comment type="similarity">
    <text evidence="1">Belongs to the bacterial sugar transferase family.</text>
</comment>
<keyword evidence="2" id="KW-0812">Transmembrane</keyword>
<evidence type="ECO:0000313" key="5">
    <source>
        <dbReference type="Proteomes" id="UP000225199"/>
    </source>
</evidence>
<evidence type="ECO:0000313" key="4">
    <source>
        <dbReference type="EMBL" id="PHH96075.1"/>
    </source>
</evidence>
<dbReference type="AlphaFoldDB" id="A0A2C6APD1"/>
<name>A0A2C6APD1_FUSNP</name>
<dbReference type="Pfam" id="PF02397">
    <property type="entry name" value="Bac_transf"/>
    <property type="match status" value="1"/>
</dbReference>
<dbReference type="PANTHER" id="PTHR30576">
    <property type="entry name" value="COLANIC BIOSYNTHESIS UDP-GLUCOSE LIPID CARRIER TRANSFERASE"/>
    <property type="match status" value="1"/>
</dbReference>
<sequence>MPKLSVKIFDFTIAILLGILLLIPSIIIAILIKISSKGPVFFFQERVGYKEKIFKIYKFRTMKVGSSKYGAITIGNDDRITKIGKILRKTKLDEIPQLINIYKGEMGFVGPRPDTPEYKEYYKKENSNFFEMIPGITGKASIYLSNEEELMENVDNPKEFYIKKIIPQKVKLNEYHLQNNNILSNIKVMLETVIKILKK</sequence>
<gene>
    <name evidence="4" type="ORF">CA840_01000</name>
</gene>
<evidence type="ECO:0000256" key="2">
    <source>
        <dbReference type="SAM" id="Phobius"/>
    </source>
</evidence>
<feature type="transmembrane region" description="Helical" evidence="2">
    <location>
        <begin position="12"/>
        <end position="32"/>
    </location>
</feature>
<reference evidence="4 5" key="1">
    <citation type="submission" date="2017-06" db="EMBL/GenBank/DDBJ databases">
        <title>Draft genome sequence of Fusobacterium nucleatum subsp. polymorphum KCOM 1002 (=ChDC F175).</title>
        <authorList>
            <person name="Kook J.-K."/>
            <person name="Park S.-N."/>
            <person name="Lim Y.K."/>
            <person name="Roh H."/>
        </authorList>
    </citation>
    <scope>NUCLEOTIDE SEQUENCE [LARGE SCALE GENOMIC DNA]</scope>
    <source>
        <strain evidence="5">KCOM 1002 (ChDC F175)</strain>
    </source>
</reference>
<dbReference type="EMBL" id="NIRJ01000001">
    <property type="protein sequence ID" value="PHH96075.1"/>
    <property type="molecule type" value="Genomic_DNA"/>
</dbReference>
<accession>A0A2C6APD1</accession>
<dbReference type="PANTHER" id="PTHR30576:SF20">
    <property type="entry name" value="QUINOVOSAMINEPHOSPHOTRANSFERAE-RELATED"/>
    <property type="match status" value="1"/>
</dbReference>
<dbReference type="GO" id="GO:0016780">
    <property type="term" value="F:phosphotransferase activity, for other substituted phosphate groups"/>
    <property type="evidence" value="ECO:0007669"/>
    <property type="project" value="TreeGrafter"/>
</dbReference>
<dbReference type="RefSeq" id="WP_098978190.1">
    <property type="nucleotide sequence ID" value="NZ_NIRJ01000001.1"/>
</dbReference>
<feature type="domain" description="Bacterial sugar transferase" evidence="3">
    <location>
        <begin position="8"/>
        <end position="198"/>
    </location>
</feature>
<keyword evidence="2" id="KW-1133">Transmembrane helix</keyword>
<organism evidence="4 5">
    <name type="scientific">Fusobacterium nucleatum subsp. polymorphum</name>
    <name type="common">Fusobacterium polymorphum</name>
    <dbReference type="NCBI Taxonomy" id="76857"/>
    <lineage>
        <taxon>Bacteria</taxon>
        <taxon>Fusobacteriati</taxon>
        <taxon>Fusobacteriota</taxon>
        <taxon>Fusobacteriia</taxon>
        <taxon>Fusobacteriales</taxon>
        <taxon>Fusobacteriaceae</taxon>
        <taxon>Fusobacterium</taxon>
    </lineage>
</organism>
<dbReference type="Proteomes" id="UP000225199">
    <property type="component" value="Unassembled WGS sequence"/>
</dbReference>
<comment type="caution">
    <text evidence="4">The sequence shown here is derived from an EMBL/GenBank/DDBJ whole genome shotgun (WGS) entry which is preliminary data.</text>
</comment>